<proteinExistence type="predicted"/>
<name>A0A0K1LPD0_9CAUD</name>
<dbReference type="RefSeq" id="YP_009194342.1">
    <property type="nucleotide sequence ID" value="NC_028750.1"/>
</dbReference>
<organism evidence="1 2">
    <name type="scientific">Klebsiella phage Matisse</name>
    <dbReference type="NCBI Taxonomy" id="1675607"/>
    <lineage>
        <taxon>Viruses</taxon>
        <taxon>Duplodnaviria</taxon>
        <taxon>Heunggongvirae</taxon>
        <taxon>Uroviricota</taxon>
        <taxon>Caudoviricetes</taxon>
        <taxon>Pantevenvirales</taxon>
        <taxon>Straboviridae</taxon>
        <taxon>Slopekvirus</taxon>
        <taxon>Slopekvirus matisse</taxon>
    </lineage>
</organism>
<dbReference type="Proteomes" id="UP000203408">
    <property type="component" value="Segment"/>
</dbReference>
<dbReference type="EMBL" id="KT001918">
    <property type="protein sequence ID" value="AKU44402.1"/>
    <property type="molecule type" value="Genomic_DNA"/>
</dbReference>
<keyword evidence="2" id="KW-1185">Reference proteome</keyword>
<evidence type="ECO:0000313" key="2">
    <source>
        <dbReference type="Proteomes" id="UP000203408"/>
    </source>
</evidence>
<dbReference type="GeneID" id="26613281"/>
<evidence type="ECO:0000313" key="1">
    <source>
        <dbReference type="EMBL" id="AKU44402.1"/>
    </source>
</evidence>
<protein>
    <submittedName>
        <fullName evidence="1">Uncharacterized protein</fullName>
    </submittedName>
</protein>
<sequence>MNFIDINKDLEGKNIKLVNREMLESLGNGGEKFSEEFYNNLSLMTVKRVDVQGGSGWVSAIPVSLVDQATYDPVADSWDLEMPLVFEEVMKCYEIA</sequence>
<reference evidence="1 2" key="1">
    <citation type="journal article" date="2015" name="Genome Announc.">
        <title>Complete Genome Sequence of Carbapenemase-Producing Klebsiella pneumoniae Myophage Matisse.</title>
        <authorList>
            <person name="Provasek V.E."/>
            <person name="Lessor L.E."/>
            <person name="Cahill J.L."/>
            <person name="Rasche E.S."/>
            <person name="Kuty Everett G.F."/>
        </authorList>
    </citation>
    <scope>NUCLEOTIDE SEQUENCE [LARGE SCALE GENOMIC DNA]</scope>
</reference>
<dbReference type="KEGG" id="vg:26613281"/>
<gene>
    <name evidence="1" type="ORF">CPT_Matisse98</name>
</gene>
<accession>A0A0K1LPD0</accession>